<protein>
    <recommendedName>
        <fullName evidence="3">Phage regulatory protein CII (CP76)</fullName>
    </recommendedName>
</protein>
<accession>A0A1H7BKT5</accession>
<dbReference type="OrthoDB" id="7847979at2"/>
<dbReference type="RefSeq" id="WP_092367419.1">
    <property type="nucleotide sequence ID" value="NZ_BMGV01000007.1"/>
</dbReference>
<name>A0A1H7BKT5_9RHOB</name>
<gene>
    <name evidence="1" type="ORF">SAMN05444007_10767</name>
</gene>
<proteinExistence type="predicted"/>
<dbReference type="Proteomes" id="UP000199379">
    <property type="component" value="Unassembled WGS sequence"/>
</dbReference>
<sequence length="152" mass="16613">MADIGTYLKKHTETLVKDVGIEAACDLTGKSKATLGRYYSDHAEHSDRFMPVDAVARLEAASAYPHVTSALAELNNVTLSYSGRNSGKERPGGVNSDVIALSQRFAMLMAEYQTAIEDGIITVTEAKRLLRETVALQQVLIDMKLHLEEESA</sequence>
<dbReference type="AlphaFoldDB" id="A0A1H7BKT5"/>
<dbReference type="EMBL" id="FNYD01000007">
    <property type="protein sequence ID" value="SEJ77524.1"/>
    <property type="molecule type" value="Genomic_DNA"/>
</dbReference>
<organism evidence="1 2">
    <name type="scientific">Cribrihabitans marinus</name>
    <dbReference type="NCBI Taxonomy" id="1227549"/>
    <lineage>
        <taxon>Bacteria</taxon>
        <taxon>Pseudomonadati</taxon>
        <taxon>Pseudomonadota</taxon>
        <taxon>Alphaproteobacteria</taxon>
        <taxon>Rhodobacterales</taxon>
        <taxon>Paracoccaceae</taxon>
        <taxon>Cribrihabitans</taxon>
    </lineage>
</organism>
<evidence type="ECO:0008006" key="3">
    <source>
        <dbReference type="Google" id="ProtNLM"/>
    </source>
</evidence>
<dbReference type="STRING" id="1227549.SAMN05444007_10767"/>
<keyword evidence="2" id="KW-1185">Reference proteome</keyword>
<reference evidence="1 2" key="1">
    <citation type="submission" date="2016-10" db="EMBL/GenBank/DDBJ databases">
        <authorList>
            <person name="de Groot N.N."/>
        </authorList>
    </citation>
    <scope>NUCLEOTIDE SEQUENCE [LARGE SCALE GENOMIC DNA]</scope>
    <source>
        <strain evidence="1 2">DSM 29340</strain>
    </source>
</reference>
<evidence type="ECO:0000313" key="2">
    <source>
        <dbReference type="Proteomes" id="UP000199379"/>
    </source>
</evidence>
<evidence type="ECO:0000313" key="1">
    <source>
        <dbReference type="EMBL" id="SEJ77524.1"/>
    </source>
</evidence>